<keyword evidence="1" id="KW-0732">Signal</keyword>
<organism evidence="2 3">
    <name type="scientific">Armillaria luteobubalina</name>
    <dbReference type="NCBI Taxonomy" id="153913"/>
    <lineage>
        <taxon>Eukaryota</taxon>
        <taxon>Fungi</taxon>
        <taxon>Dikarya</taxon>
        <taxon>Basidiomycota</taxon>
        <taxon>Agaricomycotina</taxon>
        <taxon>Agaricomycetes</taxon>
        <taxon>Agaricomycetidae</taxon>
        <taxon>Agaricales</taxon>
        <taxon>Marasmiineae</taxon>
        <taxon>Physalacriaceae</taxon>
        <taxon>Armillaria</taxon>
    </lineage>
</organism>
<accession>A0AA39Q2B1</accession>
<dbReference type="AlphaFoldDB" id="A0AA39Q2B1"/>
<dbReference type="Proteomes" id="UP001175228">
    <property type="component" value="Unassembled WGS sequence"/>
</dbReference>
<keyword evidence="3" id="KW-1185">Reference proteome</keyword>
<evidence type="ECO:0000313" key="2">
    <source>
        <dbReference type="EMBL" id="KAK0493954.1"/>
    </source>
</evidence>
<name>A0AA39Q2B1_9AGAR</name>
<protein>
    <recommendedName>
        <fullName evidence="4">Secreted protein</fullName>
    </recommendedName>
</protein>
<feature type="chain" id="PRO_5041298624" description="Secreted protein" evidence="1">
    <location>
        <begin position="19"/>
        <end position="159"/>
    </location>
</feature>
<reference evidence="2" key="1">
    <citation type="submission" date="2023-06" db="EMBL/GenBank/DDBJ databases">
        <authorList>
            <consortium name="Lawrence Berkeley National Laboratory"/>
            <person name="Ahrendt S."/>
            <person name="Sahu N."/>
            <person name="Indic B."/>
            <person name="Wong-Bajracharya J."/>
            <person name="Merenyi Z."/>
            <person name="Ke H.-M."/>
            <person name="Monk M."/>
            <person name="Kocsube S."/>
            <person name="Drula E."/>
            <person name="Lipzen A."/>
            <person name="Balint B."/>
            <person name="Henrissat B."/>
            <person name="Andreopoulos B."/>
            <person name="Martin F.M."/>
            <person name="Harder C.B."/>
            <person name="Rigling D."/>
            <person name="Ford K.L."/>
            <person name="Foster G.D."/>
            <person name="Pangilinan J."/>
            <person name="Papanicolaou A."/>
            <person name="Barry K."/>
            <person name="LaButti K."/>
            <person name="Viragh M."/>
            <person name="Koriabine M."/>
            <person name="Yan M."/>
            <person name="Riley R."/>
            <person name="Champramary S."/>
            <person name="Plett K.L."/>
            <person name="Tsai I.J."/>
            <person name="Slot J."/>
            <person name="Sipos G."/>
            <person name="Plett J."/>
            <person name="Nagy L.G."/>
            <person name="Grigoriev I.V."/>
        </authorList>
    </citation>
    <scope>NUCLEOTIDE SEQUENCE</scope>
    <source>
        <strain evidence="2">HWK02</strain>
    </source>
</reference>
<evidence type="ECO:0000313" key="3">
    <source>
        <dbReference type="Proteomes" id="UP001175228"/>
    </source>
</evidence>
<dbReference type="EMBL" id="JAUEPU010000022">
    <property type="protein sequence ID" value="KAK0493954.1"/>
    <property type="molecule type" value="Genomic_DNA"/>
</dbReference>
<comment type="caution">
    <text evidence="2">The sequence shown here is derived from an EMBL/GenBank/DDBJ whole genome shotgun (WGS) entry which is preliminary data.</text>
</comment>
<sequence length="159" mass="18133">MVRHYLLLAYASLTLSSSDLVYHSLAERLSLEFAALRPSLSVDQVNTILLVHLLPETALMLVVQAPSLPTFRVLFLSVYGYRKMTANDRQENPAVFRGVRLQITSEQHTRRTWRTCRYPNDIYTADVFSWRERPNGAEYEISAEGAPSCLVHVVFLLCS</sequence>
<gene>
    <name evidence="2" type="ORF">EDD18DRAFT_378454</name>
</gene>
<feature type="signal peptide" evidence="1">
    <location>
        <begin position="1"/>
        <end position="18"/>
    </location>
</feature>
<evidence type="ECO:0000256" key="1">
    <source>
        <dbReference type="SAM" id="SignalP"/>
    </source>
</evidence>
<evidence type="ECO:0008006" key="4">
    <source>
        <dbReference type="Google" id="ProtNLM"/>
    </source>
</evidence>
<proteinExistence type="predicted"/>